<reference evidence="2" key="1">
    <citation type="submission" date="2012-05" db="EMBL/GenBank/DDBJ databases">
        <authorList>
            <person name="Han B."/>
            <person name="Lu Y."/>
            <person name="Feng Q."/>
            <person name="Zhao Q."/>
            <person name="Lu T.T."/>
            <person name="Li Y."/>
            <person name="Liu K.Y."/>
            <person name="Huang X.H."/>
            <person name="Fan D.L."/>
            <person name="Weng Q.J."/>
            <person name="Zhang L."/>
            <person name="Lu Y.Q."/>
            <person name="Guo Y.L."/>
            <person name="Li W.J."/>
            <person name="Zhou C.C."/>
            <person name="Lu H.Y."/>
            <person name="Huang T."/>
            <person name="Zhu C.R."/>
            <person name="Zhao Y."/>
            <person name="Hu T."/>
            <person name="Yao N."/>
        </authorList>
    </citation>
    <scope>NUCLEOTIDE SEQUENCE</scope>
</reference>
<feature type="domain" description="HAT C-terminal dimerisation" evidence="1">
    <location>
        <begin position="77"/>
        <end position="110"/>
    </location>
</feature>
<name>L0P3P6_PHYED</name>
<evidence type="ECO:0000259" key="1">
    <source>
        <dbReference type="Pfam" id="PF05699"/>
    </source>
</evidence>
<evidence type="ECO:0000313" key="2">
    <source>
        <dbReference type="EMBL" id="CCI55313.1"/>
    </source>
</evidence>
<accession>L0P3P6</accession>
<dbReference type="AlphaFoldDB" id="L0P3P6"/>
<dbReference type="Pfam" id="PF05699">
    <property type="entry name" value="Dimer_Tnp_hAT"/>
    <property type="match status" value="1"/>
</dbReference>
<proteinExistence type="predicted"/>
<dbReference type="GO" id="GO:0046983">
    <property type="term" value="F:protein dimerization activity"/>
    <property type="evidence" value="ECO:0007669"/>
    <property type="project" value="InterPro"/>
</dbReference>
<dbReference type="EMBL" id="FO203437">
    <property type="protein sequence ID" value="CCI55313.1"/>
    <property type="molecule type" value="Genomic_DNA"/>
</dbReference>
<organism evidence="2">
    <name type="scientific">Phyllostachys edulis</name>
    <name type="common">Tortoise shell bamboo</name>
    <name type="synonym">Bambusa edulis</name>
    <dbReference type="NCBI Taxonomy" id="38705"/>
    <lineage>
        <taxon>Eukaryota</taxon>
        <taxon>Viridiplantae</taxon>
        <taxon>Streptophyta</taxon>
        <taxon>Embryophyta</taxon>
        <taxon>Tracheophyta</taxon>
        <taxon>Spermatophyta</taxon>
        <taxon>Magnoliopsida</taxon>
        <taxon>Liliopsida</taxon>
        <taxon>Poales</taxon>
        <taxon>Poaceae</taxon>
        <taxon>BOP clade</taxon>
        <taxon>Bambusoideae</taxon>
        <taxon>Arundinarodae</taxon>
        <taxon>Arundinarieae</taxon>
        <taxon>Arundinariinae</taxon>
        <taxon>Phyllostachys</taxon>
    </lineage>
</organism>
<gene>
    <name evidence="2" type="primary">PH01B001I13.9</name>
</gene>
<dbReference type="InterPro" id="IPR008906">
    <property type="entry name" value="HATC_C_dom"/>
</dbReference>
<protein>
    <submittedName>
        <fullName evidence="2">PH01B001I13.9 protein</fullName>
    </submittedName>
</protein>
<sequence length="143" mass="16435">MTWSQEIQDDQTVDITTCNYCQAKLTARTAVRIGHLNRHYKACLRKIGVQSRGGGVQMQLNFEADGSVSTWVYNPLSAQETFSMVGRIIKERRSSLTPRMVEAITCVKDWELAKERQQHQLEDLEIVQTYADLERVNDLDIDE</sequence>